<dbReference type="InterPro" id="IPR003423">
    <property type="entry name" value="OMP_efflux"/>
</dbReference>
<accession>A0A2H9VT08</accession>
<evidence type="ECO:0000256" key="2">
    <source>
        <dbReference type="ARBA" id="ARBA00007613"/>
    </source>
</evidence>
<evidence type="ECO:0000256" key="4">
    <source>
        <dbReference type="ARBA" id="ARBA00022452"/>
    </source>
</evidence>
<keyword evidence="10" id="KW-1185">Reference proteome</keyword>
<protein>
    <submittedName>
        <fullName evidence="9">Outer membrane protein</fullName>
    </submittedName>
</protein>
<evidence type="ECO:0000256" key="1">
    <source>
        <dbReference type="ARBA" id="ARBA00004442"/>
    </source>
</evidence>
<dbReference type="PANTHER" id="PTHR30026">
    <property type="entry name" value="OUTER MEMBRANE PROTEIN TOLC"/>
    <property type="match status" value="1"/>
</dbReference>
<comment type="similarity">
    <text evidence="2">Belongs to the outer membrane factor (OMF) (TC 1.B.17) family.</text>
</comment>
<dbReference type="GO" id="GO:0009279">
    <property type="term" value="C:cell outer membrane"/>
    <property type="evidence" value="ECO:0007669"/>
    <property type="project" value="UniProtKB-SubCell"/>
</dbReference>
<dbReference type="Pfam" id="PF02321">
    <property type="entry name" value="OEP"/>
    <property type="match status" value="2"/>
</dbReference>
<dbReference type="PANTHER" id="PTHR30026:SF20">
    <property type="entry name" value="OUTER MEMBRANE PROTEIN TOLC"/>
    <property type="match status" value="1"/>
</dbReference>
<feature type="signal peptide" evidence="8">
    <location>
        <begin position="1"/>
        <end position="27"/>
    </location>
</feature>
<evidence type="ECO:0000256" key="7">
    <source>
        <dbReference type="ARBA" id="ARBA00023237"/>
    </source>
</evidence>
<name>A0A2H9VT08_9SPHI</name>
<dbReference type="GO" id="GO:0015562">
    <property type="term" value="F:efflux transmembrane transporter activity"/>
    <property type="evidence" value="ECO:0007669"/>
    <property type="project" value="InterPro"/>
</dbReference>
<evidence type="ECO:0000256" key="3">
    <source>
        <dbReference type="ARBA" id="ARBA00022448"/>
    </source>
</evidence>
<dbReference type="Proteomes" id="UP000242687">
    <property type="component" value="Unassembled WGS sequence"/>
</dbReference>
<keyword evidence="6" id="KW-0472">Membrane</keyword>
<dbReference type="AlphaFoldDB" id="A0A2H9VT08"/>
<evidence type="ECO:0000256" key="5">
    <source>
        <dbReference type="ARBA" id="ARBA00022692"/>
    </source>
</evidence>
<dbReference type="GO" id="GO:1990281">
    <property type="term" value="C:efflux pump complex"/>
    <property type="evidence" value="ECO:0007669"/>
    <property type="project" value="TreeGrafter"/>
</dbReference>
<dbReference type="SUPFAM" id="SSF56954">
    <property type="entry name" value="Outer membrane efflux proteins (OEP)"/>
    <property type="match status" value="1"/>
</dbReference>
<dbReference type="RefSeq" id="WP_100340177.1">
    <property type="nucleotide sequence ID" value="NZ_PGFJ01000001.1"/>
</dbReference>
<sequence>MKQNTSVLKRAGIMAALLVTAGFTVKAQERITLQQAVDRMLANNLNIKQAQVTEAIGYADLQQSKNNLLPSLNGSSNGGYNFGRSQVAGTFAFSNQASFNVNANAQMNVTLFQGGQLRNQIIQNRLTVDVNQSNTAKIKNDLILNVVTTYLQILVNQDLVTAAKQQIDIANQNQQRVQISFDAGKNTLADLSQAKAQSATANLNLTNAENQLNISVLTLKQLMEMNPYTEITVERPDISRLTNVQTAYDANEVANTALGINPDIKLAEARERTFAQSIKIAKGAYYPTLSMYGNLASSYSNRFTQILGYTPPTFPVIGKVEGSNTSVISVTPSVSPIQGPYPFLDQFRNNFNQGVGLSLQIPIFNRFLAHTNVKKAQLNYQNAQLNTQLSKNNLTKIIMQAVLDLNAATKQYQSATQTFEANRDALNVTQQRYDVGLVNSLDYNTAVTNFNRSQNDMIQAQYAVIFRSKIIDYYLGKTITL</sequence>
<organism evidence="9 10">
    <name type="scientific">Mucilaginibacter auburnensis</name>
    <dbReference type="NCBI Taxonomy" id="1457233"/>
    <lineage>
        <taxon>Bacteria</taxon>
        <taxon>Pseudomonadati</taxon>
        <taxon>Bacteroidota</taxon>
        <taxon>Sphingobacteriia</taxon>
        <taxon>Sphingobacteriales</taxon>
        <taxon>Sphingobacteriaceae</taxon>
        <taxon>Mucilaginibacter</taxon>
    </lineage>
</organism>
<comment type="subcellular location">
    <subcellularLocation>
        <location evidence="1">Cell outer membrane</location>
    </subcellularLocation>
</comment>
<dbReference type="EMBL" id="PGFJ01000001">
    <property type="protein sequence ID" value="PJJ83953.1"/>
    <property type="molecule type" value="Genomic_DNA"/>
</dbReference>
<dbReference type="OrthoDB" id="9811587at2"/>
<keyword evidence="3" id="KW-0813">Transport</keyword>
<proteinExistence type="inferred from homology"/>
<evidence type="ECO:0000256" key="6">
    <source>
        <dbReference type="ARBA" id="ARBA00023136"/>
    </source>
</evidence>
<reference evidence="9 10" key="1">
    <citation type="submission" date="2017-11" db="EMBL/GenBank/DDBJ databases">
        <title>Genomic Encyclopedia of Archaeal and Bacterial Type Strains, Phase II (KMG-II): From Individual Species to Whole Genera.</title>
        <authorList>
            <person name="Goeker M."/>
        </authorList>
    </citation>
    <scope>NUCLEOTIDE SEQUENCE [LARGE SCALE GENOMIC DNA]</scope>
    <source>
        <strain evidence="9 10">DSM 28175</strain>
    </source>
</reference>
<keyword evidence="8" id="KW-0732">Signal</keyword>
<evidence type="ECO:0000313" key="10">
    <source>
        <dbReference type="Proteomes" id="UP000242687"/>
    </source>
</evidence>
<gene>
    <name evidence="9" type="ORF">CLV57_0949</name>
</gene>
<feature type="chain" id="PRO_5014179145" evidence="8">
    <location>
        <begin position="28"/>
        <end position="481"/>
    </location>
</feature>
<dbReference type="GO" id="GO:0015288">
    <property type="term" value="F:porin activity"/>
    <property type="evidence" value="ECO:0007669"/>
    <property type="project" value="TreeGrafter"/>
</dbReference>
<comment type="caution">
    <text evidence="9">The sequence shown here is derived from an EMBL/GenBank/DDBJ whole genome shotgun (WGS) entry which is preliminary data.</text>
</comment>
<keyword evidence="7" id="KW-0998">Cell outer membrane</keyword>
<keyword evidence="4" id="KW-1134">Transmembrane beta strand</keyword>
<dbReference type="Gene3D" id="1.20.1600.10">
    <property type="entry name" value="Outer membrane efflux proteins (OEP)"/>
    <property type="match status" value="1"/>
</dbReference>
<dbReference type="InterPro" id="IPR051906">
    <property type="entry name" value="TolC-like"/>
</dbReference>
<keyword evidence="5" id="KW-0812">Transmembrane</keyword>
<evidence type="ECO:0000256" key="8">
    <source>
        <dbReference type="SAM" id="SignalP"/>
    </source>
</evidence>
<evidence type="ECO:0000313" key="9">
    <source>
        <dbReference type="EMBL" id="PJJ83953.1"/>
    </source>
</evidence>